<dbReference type="Proteomes" id="UP001432251">
    <property type="component" value="Chromosome"/>
</dbReference>
<gene>
    <name evidence="1" type="ORF">V2W30_20155</name>
</gene>
<organism evidence="1 2">
    <name type="scientific">Streptomyces citrinus</name>
    <dbReference type="NCBI Taxonomy" id="3118173"/>
    <lineage>
        <taxon>Bacteria</taxon>
        <taxon>Bacillati</taxon>
        <taxon>Actinomycetota</taxon>
        <taxon>Actinomycetes</taxon>
        <taxon>Kitasatosporales</taxon>
        <taxon>Streptomycetaceae</taxon>
        <taxon>Streptomyces</taxon>
    </lineage>
</organism>
<keyword evidence="2" id="KW-1185">Reference proteome</keyword>
<evidence type="ECO:0000313" key="1">
    <source>
        <dbReference type="EMBL" id="WWQ65406.1"/>
    </source>
</evidence>
<evidence type="ECO:0000313" key="2">
    <source>
        <dbReference type="Proteomes" id="UP001432251"/>
    </source>
</evidence>
<name>A0ACD5ADU9_9ACTN</name>
<accession>A0ACD5ADU9</accession>
<proteinExistence type="predicted"/>
<sequence length="55" mass="6039">MTSDAPLKAKHGDVAAWEDLVARYAWVETDELDAYTVRIASPTELFGSSDAAWLP</sequence>
<protein>
    <submittedName>
        <fullName evidence="1">Uncharacterized protein</fullName>
    </submittedName>
</protein>
<reference evidence="1" key="1">
    <citation type="journal article" date="2025" name="Int. J. Syst. Evol. Microbiol.">
        <title>Streptomyces citrinus sp. nov., with yellow diffusible pigment.</title>
        <authorList>
            <person name="He Y."/>
            <person name="Yang E."/>
            <person name="Xu J."/>
            <person name="Sun Y."/>
            <person name="Sun L."/>
        </authorList>
    </citation>
    <scope>NUCLEOTIDE SEQUENCE</scope>
    <source>
        <strain evidence="1">Q6</strain>
    </source>
</reference>
<dbReference type="EMBL" id="CP146022">
    <property type="protein sequence ID" value="WWQ65406.1"/>
    <property type="molecule type" value="Genomic_DNA"/>
</dbReference>